<organism evidence="6 7">
    <name type="scientific">Sulfurimicrobium lacus</name>
    <dbReference type="NCBI Taxonomy" id="2715678"/>
    <lineage>
        <taxon>Bacteria</taxon>
        <taxon>Pseudomonadati</taxon>
        <taxon>Pseudomonadota</taxon>
        <taxon>Betaproteobacteria</taxon>
        <taxon>Nitrosomonadales</taxon>
        <taxon>Sulfuricellaceae</taxon>
        <taxon>Sulfurimicrobium</taxon>
    </lineage>
</organism>
<protein>
    <submittedName>
        <fullName evidence="6">RNA methyltransferase</fullName>
    </submittedName>
</protein>
<keyword evidence="2 6" id="KW-0489">Methyltransferase</keyword>
<dbReference type="SUPFAM" id="SSF75217">
    <property type="entry name" value="alpha/beta knot"/>
    <property type="match status" value="1"/>
</dbReference>
<dbReference type="Gene3D" id="3.40.1280.10">
    <property type="match status" value="1"/>
</dbReference>
<dbReference type="GO" id="GO:0003723">
    <property type="term" value="F:RNA binding"/>
    <property type="evidence" value="ECO:0007669"/>
    <property type="project" value="InterPro"/>
</dbReference>
<dbReference type="RefSeq" id="WP_173061560.1">
    <property type="nucleotide sequence ID" value="NZ_AP022853.1"/>
</dbReference>
<dbReference type="KEGG" id="slac:SKTS_11110"/>
<dbReference type="Pfam" id="PF22435">
    <property type="entry name" value="MRM3-like_sub_bind"/>
    <property type="match status" value="1"/>
</dbReference>
<sequence length="264" mass="27706">MPVKLISSRDNSLYKSLKKLAQSARERRKSGKALLDGVHLIVAHTERIGPPEMLVVAHAAQDKPEVRGLLERLPDVALIVLSDALFGELTPVDTPSGVLAQVALPELPLPQALQCVVLLEALQDPGNLGSILRSAAAAGVDAAYLSPGCADAWSPKVLRGGMGAHFALAIREDVDLVAAAQAFAGEVVVTSLQGEISLFDLDLSGTVAFVIGNEGAGVSQTLQQAATRRVRIPMPGEVESLNAAAAAAVCFFERVRQRQSTLAP</sequence>
<evidence type="ECO:0000313" key="6">
    <source>
        <dbReference type="EMBL" id="BCB26225.1"/>
    </source>
</evidence>
<dbReference type="Proteomes" id="UP000502260">
    <property type="component" value="Chromosome"/>
</dbReference>
<dbReference type="GO" id="GO:0008173">
    <property type="term" value="F:RNA methyltransferase activity"/>
    <property type="evidence" value="ECO:0007669"/>
    <property type="project" value="InterPro"/>
</dbReference>
<dbReference type="AlphaFoldDB" id="A0A6F8VBU2"/>
<dbReference type="CDD" id="cd18095">
    <property type="entry name" value="SpoU-like_rRNA-MTase"/>
    <property type="match status" value="1"/>
</dbReference>
<dbReference type="PANTHER" id="PTHR43191">
    <property type="entry name" value="RRNA METHYLTRANSFERASE 3"/>
    <property type="match status" value="1"/>
</dbReference>
<proteinExistence type="inferred from homology"/>
<evidence type="ECO:0000259" key="4">
    <source>
        <dbReference type="Pfam" id="PF00588"/>
    </source>
</evidence>
<dbReference type="InterPro" id="IPR029026">
    <property type="entry name" value="tRNA_m1G_MTases_N"/>
</dbReference>
<dbReference type="InterPro" id="IPR053888">
    <property type="entry name" value="MRM3-like_sub_bind"/>
</dbReference>
<dbReference type="Gene3D" id="3.30.1330.30">
    <property type="match status" value="1"/>
</dbReference>
<dbReference type="GO" id="GO:0032259">
    <property type="term" value="P:methylation"/>
    <property type="evidence" value="ECO:0007669"/>
    <property type="project" value="UniProtKB-KW"/>
</dbReference>
<dbReference type="InterPro" id="IPR029064">
    <property type="entry name" value="Ribosomal_eL30-like_sf"/>
</dbReference>
<dbReference type="PANTHER" id="PTHR43191:SF2">
    <property type="entry name" value="RRNA METHYLTRANSFERASE 3, MITOCHONDRIAL"/>
    <property type="match status" value="1"/>
</dbReference>
<dbReference type="InterPro" id="IPR029028">
    <property type="entry name" value="Alpha/beta_knot_MTases"/>
</dbReference>
<evidence type="ECO:0000313" key="7">
    <source>
        <dbReference type="Proteomes" id="UP000502260"/>
    </source>
</evidence>
<dbReference type="EMBL" id="AP022853">
    <property type="protein sequence ID" value="BCB26225.1"/>
    <property type="molecule type" value="Genomic_DNA"/>
</dbReference>
<feature type="domain" description="tRNA/rRNA methyltransferase SpoU type" evidence="4">
    <location>
        <begin position="115"/>
        <end position="251"/>
    </location>
</feature>
<dbReference type="Pfam" id="PF00588">
    <property type="entry name" value="SpoU_methylase"/>
    <property type="match status" value="1"/>
</dbReference>
<gene>
    <name evidence="6" type="ORF">SKTS_11110</name>
</gene>
<evidence type="ECO:0000256" key="2">
    <source>
        <dbReference type="ARBA" id="ARBA00022603"/>
    </source>
</evidence>
<evidence type="ECO:0000259" key="5">
    <source>
        <dbReference type="Pfam" id="PF22435"/>
    </source>
</evidence>
<evidence type="ECO:0000256" key="1">
    <source>
        <dbReference type="ARBA" id="ARBA00007228"/>
    </source>
</evidence>
<dbReference type="GO" id="GO:0006396">
    <property type="term" value="P:RNA processing"/>
    <property type="evidence" value="ECO:0007669"/>
    <property type="project" value="InterPro"/>
</dbReference>
<dbReference type="SUPFAM" id="SSF55315">
    <property type="entry name" value="L30e-like"/>
    <property type="match status" value="1"/>
</dbReference>
<dbReference type="InterPro" id="IPR001537">
    <property type="entry name" value="SpoU_MeTrfase"/>
</dbReference>
<accession>A0A6F8VBU2</accession>
<dbReference type="InterPro" id="IPR051259">
    <property type="entry name" value="rRNA_Methyltransferase"/>
</dbReference>
<comment type="similarity">
    <text evidence="1">Belongs to the class IV-like SAM-binding methyltransferase superfamily. RNA methyltransferase TrmH family.</text>
</comment>
<reference evidence="7" key="1">
    <citation type="submission" date="2020-03" db="EMBL/GenBank/DDBJ databases">
        <title>Complete genome sequence of sulfur-oxidizing bacterium skT11.</title>
        <authorList>
            <person name="Kanda M."/>
            <person name="Kojima H."/>
            <person name="Fukui M."/>
        </authorList>
    </citation>
    <scope>NUCLEOTIDE SEQUENCE [LARGE SCALE GENOMIC DNA]</scope>
    <source>
        <strain evidence="7">skT11</strain>
    </source>
</reference>
<name>A0A6F8VBU2_9PROT</name>
<evidence type="ECO:0000256" key="3">
    <source>
        <dbReference type="ARBA" id="ARBA00022679"/>
    </source>
</evidence>
<feature type="domain" description="MRM3-like substrate binding" evidence="5">
    <location>
        <begin position="14"/>
        <end position="100"/>
    </location>
</feature>
<keyword evidence="3 6" id="KW-0808">Transferase</keyword>
<keyword evidence="7" id="KW-1185">Reference proteome</keyword>